<name>A0A498QJR1_9MYCO</name>
<evidence type="ECO:0000313" key="2">
    <source>
        <dbReference type="EMBL" id="VBA47027.1"/>
    </source>
</evidence>
<protein>
    <submittedName>
        <fullName evidence="2">Uncharacterized protein</fullName>
    </submittedName>
</protein>
<dbReference type="Proteomes" id="UP000267289">
    <property type="component" value="Unassembled WGS sequence"/>
</dbReference>
<feature type="region of interest" description="Disordered" evidence="1">
    <location>
        <begin position="125"/>
        <end position="146"/>
    </location>
</feature>
<reference evidence="2 3" key="1">
    <citation type="submission" date="2018-09" db="EMBL/GenBank/DDBJ databases">
        <authorList>
            <person name="Tagini F."/>
        </authorList>
    </citation>
    <scope>NUCLEOTIDE SEQUENCE [LARGE SCALE GENOMIC DNA]</scope>
    <source>
        <strain evidence="2 3">MK13</strain>
    </source>
</reference>
<proteinExistence type="predicted"/>
<gene>
    <name evidence="2" type="ORF">LAUMK13_05760</name>
</gene>
<organism evidence="2 3">
    <name type="scientific">Mycobacterium innocens</name>
    <dbReference type="NCBI Taxonomy" id="2341083"/>
    <lineage>
        <taxon>Bacteria</taxon>
        <taxon>Bacillati</taxon>
        <taxon>Actinomycetota</taxon>
        <taxon>Actinomycetes</taxon>
        <taxon>Mycobacteriales</taxon>
        <taxon>Mycobacteriaceae</taxon>
        <taxon>Mycobacterium</taxon>
    </lineage>
</organism>
<keyword evidence="3" id="KW-1185">Reference proteome</keyword>
<sequence length="146" mass="15222">MVAAVVIRAEQHQIGQLGGTTVFPVPEVVGVQTTGSAAPGNRARAVAVLEGAAKPPVDHAGRPAGTDELAITFEPNFTGGITAQVAAFGIGQQRTQMQRRGALGHVEMHHHRGVLPVGPAGHLGIPSGLHQTHKRLDGARQRRPLI</sequence>
<accession>A0A498QJR1</accession>
<evidence type="ECO:0000256" key="1">
    <source>
        <dbReference type="SAM" id="MobiDB-lite"/>
    </source>
</evidence>
<evidence type="ECO:0000313" key="3">
    <source>
        <dbReference type="Proteomes" id="UP000267289"/>
    </source>
</evidence>
<dbReference type="EMBL" id="UPHQ01000332">
    <property type="protein sequence ID" value="VBA47027.1"/>
    <property type="molecule type" value="Genomic_DNA"/>
</dbReference>
<dbReference type="AlphaFoldDB" id="A0A498QJR1"/>